<evidence type="ECO:0000256" key="2">
    <source>
        <dbReference type="ARBA" id="ARBA00033753"/>
    </source>
</evidence>
<dbReference type="PANTHER" id="PTHR12818:SF0">
    <property type="entry name" value="TRNA (ADENINE(37)-N6)-METHYLTRANSFERASE"/>
    <property type="match status" value="1"/>
</dbReference>
<evidence type="ECO:0000313" key="6">
    <source>
        <dbReference type="Proteomes" id="UP000070089"/>
    </source>
</evidence>
<dbReference type="Gene3D" id="2.40.30.70">
    <property type="entry name" value="YaeB-like"/>
    <property type="match status" value="1"/>
</dbReference>
<reference evidence="5 6" key="1">
    <citation type="journal article" date="2015" name="Mol. Biochem. Parasitol.">
        <title>Identification of polymorphic genes for use in assemblage B genotyping assays through comparative genomics of multiple assemblage B Giardia duodenalis isolates.</title>
        <authorList>
            <person name="Wielinga C."/>
            <person name="Thompson R.C."/>
            <person name="Monis P."/>
            <person name="Ryan U."/>
        </authorList>
    </citation>
    <scope>NUCLEOTIDE SEQUENCE [LARGE SCALE GENOMIC DNA]</scope>
    <source>
        <strain evidence="5 6">BAH15c1</strain>
    </source>
</reference>
<organism evidence="5 6">
    <name type="scientific">Giardia duodenalis assemblage B</name>
    <dbReference type="NCBI Taxonomy" id="1394984"/>
    <lineage>
        <taxon>Eukaryota</taxon>
        <taxon>Metamonada</taxon>
        <taxon>Diplomonadida</taxon>
        <taxon>Hexamitidae</taxon>
        <taxon>Giardiinae</taxon>
        <taxon>Giardia</taxon>
    </lineage>
</organism>
<dbReference type="InterPro" id="IPR036414">
    <property type="entry name" value="YaeB_N_sf"/>
</dbReference>
<protein>
    <submittedName>
        <fullName evidence="5">Putative UPF0066 family protein</fullName>
    </submittedName>
</protein>
<evidence type="ECO:0000256" key="1">
    <source>
        <dbReference type="ARBA" id="ARBA00022691"/>
    </source>
</evidence>
<gene>
    <name evidence="5" type="ORF">QR46_3604</name>
</gene>
<dbReference type="Proteomes" id="UP000070089">
    <property type="component" value="Unassembled WGS sequence"/>
</dbReference>
<dbReference type="InterPro" id="IPR040372">
    <property type="entry name" value="YaeB-like"/>
</dbReference>
<accession>A0A132NQM4</accession>
<name>A0A132NQM4_GIAIN</name>
<comment type="similarity">
    <text evidence="2">Belongs to the tRNA methyltransferase O family.</text>
</comment>
<keyword evidence="3" id="KW-0175">Coiled coil</keyword>
<evidence type="ECO:0000256" key="3">
    <source>
        <dbReference type="SAM" id="Coils"/>
    </source>
</evidence>
<dbReference type="InterPro" id="IPR036413">
    <property type="entry name" value="YaeB-like_sf"/>
</dbReference>
<evidence type="ECO:0000313" key="5">
    <source>
        <dbReference type="EMBL" id="KWX12429.1"/>
    </source>
</evidence>
<dbReference type="PANTHER" id="PTHR12818">
    <property type="entry name" value="TRNA (ADENINE(37)-N6)-METHYLTRANSFERASE"/>
    <property type="match status" value="1"/>
</dbReference>
<dbReference type="SUPFAM" id="SSF118196">
    <property type="entry name" value="YaeB-like"/>
    <property type="match status" value="1"/>
</dbReference>
<feature type="domain" description="TsaA-like" evidence="4">
    <location>
        <begin position="91"/>
        <end position="246"/>
    </location>
</feature>
<comment type="caution">
    <text evidence="5">The sequence shown here is derived from an EMBL/GenBank/DDBJ whole genome shotgun (WGS) entry which is preliminary data.</text>
</comment>
<dbReference type="AlphaFoldDB" id="A0A132NQM4"/>
<keyword evidence="1" id="KW-0949">S-adenosyl-L-methionine</keyword>
<dbReference type="VEuPathDB" id="GiardiaDB:QR46_3604"/>
<proteinExistence type="inferred from homology"/>
<feature type="coiled-coil region" evidence="3">
    <location>
        <begin position="22"/>
        <end position="56"/>
    </location>
</feature>
<sequence>MEPSTTVPDKLSAYLSFYRRKLLMTEALMKSLQQTIEQKKQRLSILKYRLQQLTASQPPIKQLEPLESVTLNPRGRSLATHLVLDGALRTCYSVGYLGVSYNAFKKRFESPRQPFIAHARDEVTQIFFTDRGWEKLLQLLGPDITRTERVQGSAAHTLQAYLLLHTHFNRNHTFRCYIMPPRQTHRVGLFSTRSPHRINPLGLSIVRVESLDGQTRCLTVAGSDLLNGTPIVAVQLYKLEIHDHPTAKAGWLDTDTLYPLYYDTQTSTGRGARESFVPGWEVAPISPEIREKLDFIQKATVVDVYSMILTHCSHRPILSRTHKQKEAKLDNTVNAVLAVSLYRVSYVVDMSKHLVTLVDVQPSLKREQVEEVREFDPEAEEVYLFFKKFSSEANEQFTVPTPPSR</sequence>
<evidence type="ECO:0000259" key="4">
    <source>
        <dbReference type="PROSITE" id="PS51668"/>
    </source>
</evidence>
<dbReference type="EMBL" id="JXTI01000118">
    <property type="protein sequence ID" value="KWX12429.1"/>
    <property type="molecule type" value="Genomic_DNA"/>
</dbReference>
<dbReference type="InterPro" id="IPR023370">
    <property type="entry name" value="TrmO-like_N"/>
</dbReference>
<dbReference type="OrthoDB" id="4882at2759"/>
<dbReference type="PROSITE" id="PS51668">
    <property type="entry name" value="TSAA_2"/>
    <property type="match status" value="1"/>
</dbReference>
<dbReference type="Pfam" id="PF01980">
    <property type="entry name" value="TrmO_N"/>
    <property type="match status" value="1"/>
</dbReference>